<name>A0ABN2RL83_9ACTN</name>
<sequence>MPWRQGGAAKATLERSGSPSRDNAADAVRELRSAAHPAPDGARVPWRQGGAAKATLERSGSPSRDNAADAVRELRQRPIRRSRWA</sequence>
<feature type="compositionally biased region" description="Basic and acidic residues" evidence="1">
    <location>
        <begin position="66"/>
        <end position="76"/>
    </location>
</feature>
<dbReference type="EMBL" id="BAAAPB010000004">
    <property type="protein sequence ID" value="GAA1971029.1"/>
    <property type="molecule type" value="Genomic_DNA"/>
</dbReference>
<comment type="caution">
    <text evidence="2">The sequence shown here is derived from an EMBL/GenBank/DDBJ whole genome shotgun (WGS) entry which is preliminary data.</text>
</comment>
<organism evidence="2 3">
    <name type="scientific">Nocardioides panacihumi</name>
    <dbReference type="NCBI Taxonomy" id="400774"/>
    <lineage>
        <taxon>Bacteria</taxon>
        <taxon>Bacillati</taxon>
        <taxon>Actinomycetota</taxon>
        <taxon>Actinomycetes</taxon>
        <taxon>Propionibacteriales</taxon>
        <taxon>Nocardioidaceae</taxon>
        <taxon>Nocardioides</taxon>
    </lineage>
</organism>
<evidence type="ECO:0000313" key="2">
    <source>
        <dbReference type="EMBL" id="GAA1971029.1"/>
    </source>
</evidence>
<evidence type="ECO:0000256" key="1">
    <source>
        <dbReference type="SAM" id="MobiDB-lite"/>
    </source>
</evidence>
<dbReference type="Proteomes" id="UP001500571">
    <property type="component" value="Unassembled WGS sequence"/>
</dbReference>
<feature type="region of interest" description="Disordered" evidence="1">
    <location>
        <begin position="1"/>
        <end position="85"/>
    </location>
</feature>
<reference evidence="2 3" key="1">
    <citation type="journal article" date="2019" name="Int. J. Syst. Evol. Microbiol.">
        <title>The Global Catalogue of Microorganisms (GCM) 10K type strain sequencing project: providing services to taxonomists for standard genome sequencing and annotation.</title>
        <authorList>
            <consortium name="The Broad Institute Genomics Platform"/>
            <consortium name="The Broad Institute Genome Sequencing Center for Infectious Disease"/>
            <person name="Wu L."/>
            <person name="Ma J."/>
        </authorList>
    </citation>
    <scope>NUCLEOTIDE SEQUENCE [LARGE SCALE GENOMIC DNA]</scope>
    <source>
        <strain evidence="2 3">JCM 15309</strain>
    </source>
</reference>
<evidence type="ECO:0000313" key="3">
    <source>
        <dbReference type="Proteomes" id="UP001500571"/>
    </source>
</evidence>
<protein>
    <submittedName>
        <fullName evidence="2">Uncharacterized protein</fullName>
    </submittedName>
</protein>
<proteinExistence type="predicted"/>
<keyword evidence="3" id="KW-1185">Reference proteome</keyword>
<accession>A0ABN2RL83</accession>
<gene>
    <name evidence="2" type="ORF">GCM10009798_34770</name>
</gene>
<feature type="compositionally biased region" description="Basic and acidic residues" evidence="1">
    <location>
        <begin position="23"/>
        <end position="33"/>
    </location>
</feature>